<dbReference type="EMBL" id="RQTK01001743">
    <property type="protein sequence ID" value="RUS69287.1"/>
    <property type="molecule type" value="Genomic_DNA"/>
</dbReference>
<protein>
    <recommendedName>
        <fullName evidence="4">EGF-like domain-containing protein</fullName>
    </recommendedName>
</protein>
<name>A0A3S1B106_ELYCH</name>
<feature type="chain" id="PRO_5018587328" description="EGF-like domain-containing protein" evidence="1">
    <location>
        <begin position="19"/>
        <end position="398"/>
    </location>
</feature>
<dbReference type="Proteomes" id="UP000271974">
    <property type="component" value="Unassembled WGS sequence"/>
</dbReference>
<proteinExistence type="predicted"/>
<evidence type="ECO:0000256" key="1">
    <source>
        <dbReference type="SAM" id="SignalP"/>
    </source>
</evidence>
<evidence type="ECO:0000313" key="3">
    <source>
        <dbReference type="Proteomes" id="UP000271974"/>
    </source>
</evidence>
<feature type="signal peptide" evidence="1">
    <location>
        <begin position="1"/>
        <end position="18"/>
    </location>
</feature>
<evidence type="ECO:0000313" key="2">
    <source>
        <dbReference type="EMBL" id="RUS69287.1"/>
    </source>
</evidence>
<comment type="caution">
    <text evidence="2">The sequence shown here is derived from an EMBL/GenBank/DDBJ whole genome shotgun (WGS) entry which is preliminary data.</text>
</comment>
<dbReference type="AlphaFoldDB" id="A0A3S1B106"/>
<evidence type="ECO:0008006" key="4">
    <source>
        <dbReference type="Google" id="ProtNLM"/>
    </source>
</evidence>
<keyword evidence="1" id="KW-0732">Signal</keyword>
<sequence>MRELLILLIFLGWHGVGAQETGAPAKCTTHRCSWCVENAVCVKGTFCSCPPPFIGNGYFLCWRPDQWDVCQVCDDPVITTENNENVAVSYLDETLLVDKTILASRCRIRVTEWRRRVRGKSFPWCIFVRLDLSDSYGKPKFSVVFKVFYFADSFCNIRYVIHKGSIIFGEPNTNLRMSMWRVITDKDKLVYVLYERGCQISFQIVLGRILLIKMPCCEHTIGIRPIVTKYIWLKGGFFLLAPKTPPQILPLPLPTFLPLCLRPGWTVNSVARALGLTNTRHAMSFVAMTNGIVDNVNGKNAMATALAKCSAPQLKTLLNDVDFIYSSAPFIREISGSHSGYGVILQLMRKAAKWFCEGDYDSCQFILSAIGTRASGLVRNPVKYPSLTAFVAKNCTAL</sequence>
<dbReference type="OrthoDB" id="6191050at2759"/>
<reference evidence="2 3" key="1">
    <citation type="submission" date="2019-01" db="EMBL/GenBank/DDBJ databases">
        <title>A draft genome assembly of the solar-powered sea slug Elysia chlorotica.</title>
        <authorList>
            <person name="Cai H."/>
            <person name="Li Q."/>
            <person name="Fang X."/>
            <person name="Li J."/>
            <person name="Curtis N.E."/>
            <person name="Altenburger A."/>
            <person name="Shibata T."/>
            <person name="Feng M."/>
            <person name="Maeda T."/>
            <person name="Schwartz J.A."/>
            <person name="Shigenobu S."/>
            <person name="Lundholm N."/>
            <person name="Nishiyama T."/>
            <person name="Yang H."/>
            <person name="Hasebe M."/>
            <person name="Li S."/>
            <person name="Pierce S.K."/>
            <person name="Wang J."/>
        </authorList>
    </citation>
    <scope>NUCLEOTIDE SEQUENCE [LARGE SCALE GENOMIC DNA]</scope>
    <source>
        <strain evidence="2">EC2010</strain>
        <tissue evidence="2">Whole organism of an adult</tissue>
    </source>
</reference>
<keyword evidence="3" id="KW-1185">Reference proteome</keyword>
<accession>A0A3S1B106</accession>
<gene>
    <name evidence="2" type="ORF">EGW08_022946</name>
</gene>
<organism evidence="2 3">
    <name type="scientific">Elysia chlorotica</name>
    <name type="common">Eastern emerald elysia</name>
    <name type="synonym">Sea slug</name>
    <dbReference type="NCBI Taxonomy" id="188477"/>
    <lineage>
        <taxon>Eukaryota</taxon>
        <taxon>Metazoa</taxon>
        <taxon>Spiralia</taxon>
        <taxon>Lophotrochozoa</taxon>
        <taxon>Mollusca</taxon>
        <taxon>Gastropoda</taxon>
        <taxon>Heterobranchia</taxon>
        <taxon>Euthyneura</taxon>
        <taxon>Panpulmonata</taxon>
        <taxon>Sacoglossa</taxon>
        <taxon>Placobranchoidea</taxon>
        <taxon>Plakobranchidae</taxon>
        <taxon>Elysia</taxon>
    </lineage>
</organism>